<dbReference type="InterPro" id="IPR013320">
    <property type="entry name" value="ConA-like_dom_sf"/>
</dbReference>
<sequence length="310" mass="32515">RAFSSAATPCPTTAPCCSDFGFCGAGTFCLGGCNPFASNSVDACMPAPVCQSSNYTFADLSRIQTTSSAYDGDASKYDWVVDGGNVTASNGAVAMILTETNGGTRLSSTRYVHYGNITARIKAGRWAGVVTAFITMSDIKDEIDWEWPGNDTTQGQSNWFWQGVVRESNNGISDIYENWHDYGISWTPTALSWLVDGKVVRTVAAADSLAGGVSEYPSTPSRIELSIWPAGISSSAPGTVAWADGMIDWTDPDYVAAGNQFEVFVSSVSVTCGDPTAAAAGVEAYVYGANTTTNTPGVAFSSNTTVLSAA</sequence>
<dbReference type="Pfam" id="PF00722">
    <property type="entry name" value="Glyco_hydro_16"/>
    <property type="match status" value="1"/>
</dbReference>
<reference evidence="5 6" key="1">
    <citation type="journal article" date="2016" name="Mol. Biol. Evol.">
        <title>Comparative Genomics of Early-Diverging Mushroom-Forming Fungi Provides Insights into the Origins of Lignocellulose Decay Capabilities.</title>
        <authorList>
            <person name="Nagy L.G."/>
            <person name="Riley R."/>
            <person name="Tritt A."/>
            <person name="Adam C."/>
            <person name="Daum C."/>
            <person name="Floudas D."/>
            <person name="Sun H."/>
            <person name="Yadav J.S."/>
            <person name="Pangilinan J."/>
            <person name="Larsson K.H."/>
            <person name="Matsuura K."/>
            <person name="Barry K."/>
            <person name="Labutti K."/>
            <person name="Kuo R."/>
            <person name="Ohm R.A."/>
            <person name="Bhattacharya S.S."/>
            <person name="Shirouzu T."/>
            <person name="Yoshinaga Y."/>
            <person name="Martin F.M."/>
            <person name="Grigoriev I.V."/>
            <person name="Hibbett D.S."/>
        </authorList>
    </citation>
    <scope>NUCLEOTIDE SEQUENCE [LARGE SCALE GENOMIC DNA]</scope>
    <source>
        <strain evidence="5 6">CBS 109695</strain>
    </source>
</reference>
<dbReference type="STRING" id="436010.A0A166WGJ8"/>
<name>A0A166WGJ8_9AGAM</name>
<dbReference type="PANTHER" id="PTHR10963:SF22">
    <property type="entry name" value="GLYCOSIDASE CRH2-RELATED"/>
    <property type="match status" value="1"/>
</dbReference>
<dbReference type="SUPFAM" id="SSF49899">
    <property type="entry name" value="Concanavalin A-like lectins/glucanases"/>
    <property type="match status" value="1"/>
</dbReference>
<keyword evidence="3" id="KW-0326">Glycosidase</keyword>
<dbReference type="GO" id="GO:0031505">
    <property type="term" value="P:fungal-type cell wall organization"/>
    <property type="evidence" value="ECO:0007669"/>
    <property type="project" value="TreeGrafter"/>
</dbReference>
<evidence type="ECO:0000256" key="3">
    <source>
        <dbReference type="ARBA" id="ARBA00023295"/>
    </source>
</evidence>
<protein>
    <submittedName>
        <fullName evidence="5">Glycoside hydrolase family 16 protein</fullName>
    </submittedName>
</protein>
<dbReference type="PANTHER" id="PTHR10963">
    <property type="entry name" value="GLYCOSYL HYDROLASE-RELATED"/>
    <property type="match status" value="1"/>
</dbReference>
<dbReference type="GO" id="GO:0016757">
    <property type="term" value="F:glycosyltransferase activity"/>
    <property type="evidence" value="ECO:0007669"/>
    <property type="project" value="TreeGrafter"/>
</dbReference>
<dbReference type="GO" id="GO:0009277">
    <property type="term" value="C:fungal-type cell wall"/>
    <property type="evidence" value="ECO:0007669"/>
    <property type="project" value="TreeGrafter"/>
</dbReference>
<dbReference type="Proteomes" id="UP000076532">
    <property type="component" value="Unassembled WGS sequence"/>
</dbReference>
<proteinExistence type="predicted"/>
<feature type="domain" description="GH16" evidence="4">
    <location>
        <begin position="3"/>
        <end position="258"/>
    </location>
</feature>
<feature type="non-terminal residue" evidence="5">
    <location>
        <position position="1"/>
    </location>
</feature>
<keyword evidence="1" id="KW-0732">Signal</keyword>
<evidence type="ECO:0000313" key="6">
    <source>
        <dbReference type="Proteomes" id="UP000076532"/>
    </source>
</evidence>
<gene>
    <name evidence="5" type="ORF">FIBSPDRAFT_718236</name>
</gene>
<dbReference type="InterPro" id="IPR050546">
    <property type="entry name" value="Glycosyl_Hydrlase_16"/>
</dbReference>
<keyword evidence="6" id="KW-1185">Reference proteome</keyword>
<evidence type="ECO:0000256" key="1">
    <source>
        <dbReference type="ARBA" id="ARBA00022729"/>
    </source>
</evidence>
<feature type="non-terminal residue" evidence="5">
    <location>
        <position position="310"/>
    </location>
</feature>
<dbReference type="GO" id="GO:0005975">
    <property type="term" value="P:carbohydrate metabolic process"/>
    <property type="evidence" value="ECO:0007669"/>
    <property type="project" value="InterPro"/>
</dbReference>
<accession>A0A166WGJ8</accession>
<evidence type="ECO:0000259" key="4">
    <source>
        <dbReference type="PROSITE" id="PS51762"/>
    </source>
</evidence>
<dbReference type="GO" id="GO:0004553">
    <property type="term" value="F:hydrolase activity, hydrolyzing O-glycosyl compounds"/>
    <property type="evidence" value="ECO:0007669"/>
    <property type="project" value="InterPro"/>
</dbReference>
<dbReference type="OrthoDB" id="4781at2759"/>
<dbReference type="EMBL" id="KV417481">
    <property type="protein sequence ID" value="KZP33735.1"/>
    <property type="molecule type" value="Genomic_DNA"/>
</dbReference>
<evidence type="ECO:0000313" key="5">
    <source>
        <dbReference type="EMBL" id="KZP33735.1"/>
    </source>
</evidence>
<dbReference type="InterPro" id="IPR000757">
    <property type="entry name" value="Beta-glucanase-like"/>
</dbReference>
<evidence type="ECO:0000256" key="2">
    <source>
        <dbReference type="ARBA" id="ARBA00022801"/>
    </source>
</evidence>
<keyword evidence="2 5" id="KW-0378">Hydrolase</keyword>
<organism evidence="5 6">
    <name type="scientific">Athelia psychrophila</name>
    <dbReference type="NCBI Taxonomy" id="1759441"/>
    <lineage>
        <taxon>Eukaryota</taxon>
        <taxon>Fungi</taxon>
        <taxon>Dikarya</taxon>
        <taxon>Basidiomycota</taxon>
        <taxon>Agaricomycotina</taxon>
        <taxon>Agaricomycetes</taxon>
        <taxon>Agaricomycetidae</taxon>
        <taxon>Atheliales</taxon>
        <taxon>Atheliaceae</taxon>
        <taxon>Athelia</taxon>
    </lineage>
</organism>
<dbReference type="PROSITE" id="PS51762">
    <property type="entry name" value="GH16_2"/>
    <property type="match status" value="1"/>
</dbReference>
<dbReference type="AlphaFoldDB" id="A0A166WGJ8"/>
<dbReference type="Gene3D" id="2.60.120.200">
    <property type="match status" value="1"/>
</dbReference>